<dbReference type="AlphaFoldDB" id="A0AA42QNS0"/>
<organism evidence="2 3">
    <name type="scientific">Acinetobacter johnsonii</name>
    <dbReference type="NCBI Taxonomy" id="40214"/>
    <lineage>
        <taxon>Bacteria</taxon>
        <taxon>Pseudomonadati</taxon>
        <taxon>Pseudomonadota</taxon>
        <taxon>Gammaproteobacteria</taxon>
        <taxon>Moraxellales</taxon>
        <taxon>Moraxellaceae</taxon>
        <taxon>Acinetobacter</taxon>
    </lineage>
</organism>
<gene>
    <name evidence="2" type="ORF">N5I27_04515</name>
</gene>
<evidence type="ECO:0000313" key="2">
    <source>
        <dbReference type="EMBL" id="MDH1437684.1"/>
    </source>
</evidence>
<accession>A0AA42QNS0</accession>
<evidence type="ECO:0000256" key="1">
    <source>
        <dbReference type="SAM" id="Phobius"/>
    </source>
</evidence>
<keyword evidence="1" id="KW-0812">Transmembrane</keyword>
<keyword evidence="1" id="KW-0472">Membrane</keyword>
<reference evidence="2" key="1">
    <citation type="submission" date="2022-09" db="EMBL/GenBank/DDBJ databases">
        <title>Intensive care unit water sources are persistently colonized with multi-drug resistant bacteria and are the site of extensive horizontal gene transfer of antibiotic resistance genes.</title>
        <authorList>
            <person name="Diorio-Toth L."/>
        </authorList>
    </citation>
    <scope>NUCLEOTIDE SEQUENCE</scope>
    <source>
        <strain evidence="2">GD03725</strain>
    </source>
</reference>
<dbReference type="RefSeq" id="WP_279746497.1">
    <property type="nucleotide sequence ID" value="NZ_JAOCIL010000001.1"/>
</dbReference>
<feature type="transmembrane region" description="Helical" evidence="1">
    <location>
        <begin position="139"/>
        <end position="166"/>
    </location>
</feature>
<protein>
    <submittedName>
        <fullName evidence="2">Uncharacterized protein</fullName>
    </submittedName>
</protein>
<proteinExistence type="predicted"/>
<feature type="transmembrane region" description="Helical" evidence="1">
    <location>
        <begin position="70"/>
        <end position="92"/>
    </location>
</feature>
<feature type="transmembrane region" description="Helical" evidence="1">
    <location>
        <begin position="104"/>
        <end position="127"/>
    </location>
</feature>
<keyword evidence="1" id="KW-1133">Transmembrane helix</keyword>
<name>A0AA42QNS0_ACIJO</name>
<evidence type="ECO:0000313" key="3">
    <source>
        <dbReference type="Proteomes" id="UP001161567"/>
    </source>
</evidence>
<sequence length="182" mass="21026">MLISEYGMGKVGFDLKASFLFSGVMVLLSEFIIVFFDKDIVLINLELILRFLPFYIDVSLLNIIEVRAWIYIFLMYFFSFPTLFLIVSYLLYDHKMLNHPIPKRFLVSILNVCLSPVAIILPFIVMLEGGDSIGHGGAFYILFTNSMFGLWILGALMFYAITYIFWNLVIGMPKMWVSPKNK</sequence>
<dbReference type="Proteomes" id="UP001161567">
    <property type="component" value="Unassembled WGS sequence"/>
</dbReference>
<feature type="transmembrane region" description="Helical" evidence="1">
    <location>
        <begin position="17"/>
        <end position="35"/>
    </location>
</feature>
<dbReference type="EMBL" id="JAOCIL010000001">
    <property type="protein sequence ID" value="MDH1437684.1"/>
    <property type="molecule type" value="Genomic_DNA"/>
</dbReference>
<comment type="caution">
    <text evidence="2">The sequence shown here is derived from an EMBL/GenBank/DDBJ whole genome shotgun (WGS) entry which is preliminary data.</text>
</comment>